<dbReference type="EnsemblMetazoa" id="AQUA007542-RA">
    <property type="protein sequence ID" value="AQUA007542-PA"/>
    <property type="gene ID" value="AQUA007542"/>
</dbReference>
<name>A0A182XCJ2_ANOQN</name>
<dbReference type="VEuPathDB" id="VectorBase:AQUA007542"/>
<protein>
    <submittedName>
        <fullName evidence="3">Coilin_N domain-containing protein</fullName>
    </submittedName>
</protein>
<organism evidence="3 4">
    <name type="scientific">Anopheles quadriannulatus</name>
    <name type="common">Mosquito</name>
    <dbReference type="NCBI Taxonomy" id="34691"/>
    <lineage>
        <taxon>Eukaryota</taxon>
        <taxon>Metazoa</taxon>
        <taxon>Ecdysozoa</taxon>
        <taxon>Arthropoda</taxon>
        <taxon>Hexapoda</taxon>
        <taxon>Insecta</taxon>
        <taxon>Pterygota</taxon>
        <taxon>Neoptera</taxon>
        <taxon>Endopterygota</taxon>
        <taxon>Diptera</taxon>
        <taxon>Nematocera</taxon>
        <taxon>Culicoidea</taxon>
        <taxon>Culicidae</taxon>
        <taxon>Anophelinae</taxon>
        <taxon>Anopheles</taxon>
    </lineage>
</organism>
<evidence type="ECO:0000259" key="2">
    <source>
        <dbReference type="Pfam" id="PF15862"/>
    </source>
</evidence>
<proteinExistence type="predicted"/>
<evidence type="ECO:0000256" key="1">
    <source>
        <dbReference type="SAM" id="MobiDB-lite"/>
    </source>
</evidence>
<feature type="domain" description="Coilin N-terminal" evidence="2">
    <location>
        <begin position="7"/>
        <end position="108"/>
    </location>
</feature>
<evidence type="ECO:0000313" key="3">
    <source>
        <dbReference type="EnsemblMetazoa" id="AQUA007542-PA"/>
    </source>
</evidence>
<accession>A0A182XCJ2</accession>
<evidence type="ECO:0000313" key="4">
    <source>
        <dbReference type="Proteomes" id="UP000076407"/>
    </source>
</evidence>
<reference evidence="3" key="1">
    <citation type="submission" date="2020-05" db="UniProtKB">
        <authorList>
            <consortium name="EnsemblMetazoa"/>
        </authorList>
    </citation>
    <scope>IDENTIFICATION</scope>
    <source>
        <strain evidence="3">SANGQUA</strain>
    </source>
</reference>
<feature type="region of interest" description="Disordered" evidence="1">
    <location>
        <begin position="81"/>
        <end position="241"/>
    </location>
</feature>
<sequence length="318" mass="35070">MMKRYLLDLSALYSDHRQKAYIGYRAAWATVGCLIRTVQDTFGIASDLYVCSEDGIFYPECENVGLIHDGETLRILPKAHVESRKRSNTVSDDEPRKRTAANAQQESSTYEEIEPTLLGLPKPKRRRIRKRKSKTVVEEQQPAQPVPSAPIKQPTVDETQNGHVRFPDEESQSSEGKASSDDPELPYRNLNRTMKARVVRAVSPSSLTIQPPSGIPSEHANNGSAEDTHTTDPPARTSNPSLKPRIVRALRPENATMQVKRELLESAHVKAAAAAALQQSCPPQTVQQNTPIIELDSQPTPVPGEEATRDAGTVILAV</sequence>
<dbReference type="AlphaFoldDB" id="A0A182XCJ2"/>
<dbReference type="Proteomes" id="UP000076407">
    <property type="component" value="Unassembled WGS sequence"/>
</dbReference>
<dbReference type="InterPro" id="IPR031722">
    <property type="entry name" value="Coilin_N"/>
</dbReference>
<dbReference type="Pfam" id="PF15862">
    <property type="entry name" value="Coilin_N"/>
    <property type="match status" value="1"/>
</dbReference>
<feature type="compositionally biased region" description="Basic residues" evidence="1">
    <location>
        <begin position="122"/>
        <end position="134"/>
    </location>
</feature>
<keyword evidence="4" id="KW-1185">Reference proteome</keyword>